<evidence type="ECO:0000313" key="3">
    <source>
        <dbReference type="Proteomes" id="UP000241769"/>
    </source>
</evidence>
<accession>A0A2P6NTM9</accession>
<feature type="region of interest" description="Disordered" evidence="1">
    <location>
        <begin position="49"/>
        <end position="68"/>
    </location>
</feature>
<comment type="caution">
    <text evidence="2">The sequence shown here is derived from an EMBL/GenBank/DDBJ whole genome shotgun (WGS) entry which is preliminary data.</text>
</comment>
<protein>
    <submittedName>
        <fullName evidence="2">Uncharacterized protein</fullName>
    </submittedName>
</protein>
<dbReference type="Proteomes" id="UP000241769">
    <property type="component" value="Unassembled WGS sequence"/>
</dbReference>
<keyword evidence="3" id="KW-1185">Reference proteome</keyword>
<name>A0A2P6NTM9_9EUKA</name>
<dbReference type="InParanoid" id="A0A2P6NTM9"/>
<gene>
    <name evidence="2" type="ORF">PROFUN_01480</name>
</gene>
<organism evidence="2 3">
    <name type="scientific">Planoprotostelium fungivorum</name>
    <dbReference type="NCBI Taxonomy" id="1890364"/>
    <lineage>
        <taxon>Eukaryota</taxon>
        <taxon>Amoebozoa</taxon>
        <taxon>Evosea</taxon>
        <taxon>Variosea</taxon>
        <taxon>Cavosteliida</taxon>
        <taxon>Cavosteliaceae</taxon>
        <taxon>Planoprotostelium</taxon>
    </lineage>
</organism>
<dbReference type="AlphaFoldDB" id="A0A2P6NTM9"/>
<sequence>MALCQMKYIYMSVGLGKKYNFSSQSNGTLRMDHFSPNFWNMHDKKISDPNAWTPTRKPKSIGQVKTPNEGFTSQASIYRYP</sequence>
<dbReference type="EMBL" id="MDYQ01000022">
    <property type="protein sequence ID" value="PRP87218.1"/>
    <property type="molecule type" value="Genomic_DNA"/>
</dbReference>
<reference evidence="2 3" key="1">
    <citation type="journal article" date="2018" name="Genome Biol. Evol.">
        <title>Multiple Roots of Fruiting Body Formation in Amoebozoa.</title>
        <authorList>
            <person name="Hillmann F."/>
            <person name="Forbes G."/>
            <person name="Novohradska S."/>
            <person name="Ferling I."/>
            <person name="Riege K."/>
            <person name="Groth M."/>
            <person name="Westermann M."/>
            <person name="Marz M."/>
            <person name="Spaller T."/>
            <person name="Winckler T."/>
            <person name="Schaap P."/>
            <person name="Glockner G."/>
        </authorList>
    </citation>
    <scope>NUCLEOTIDE SEQUENCE [LARGE SCALE GENOMIC DNA]</scope>
    <source>
        <strain evidence="2 3">Jena</strain>
    </source>
</reference>
<evidence type="ECO:0000256" key="1">
    <source>
        <dbReference type="SAM" id="MobiDB-lite"/>
    </source>
</evidence>
<evidence type="ECO:0000313" key="2">
    <source>
        <dbReference type="EMBL" id="PRP87218.1"/>
    </source>
</evidence>
<proteinExistence type="predicted"/>